<proteinExistence type="inferred from homology"/>
<dbReference type="InterPro" id="IPR027368">
    <property type="entry name" value="MnmE_dom2"/>
</dbReference>
<feature type="binding site" evidence="6">
    <location>
        <begin position="220"/>
        <end position="225"/>
    </location>
    <ligand>
        <name>GTP</name>
        <dbReference type="ChEBI" id="CHEBI:37565"/>
    </ligand>
</feature>
<dbReference type="InterPro" id="IPR027266">
    <property type="entry name" value="TrmE/GcvT-like"/>
</dbReference>
<dbReference type="PANTHER" id="PTHR42714:SF2">
    <property type="entry name" value="TRNA MODIFICATION GTPASE GTPBP3, MITOCHONDRIAL"/>
    <property type="match status" value="1"/>
</dbReference>
<dbReference type="EMBL" id="MEUJ01000005">
    <property type="protein sequence ID" value="OGC40031.1"/>
    <property type="molecule type" value="Genomic_DNA"/>
</dbReference>
<dbReference type="HAMAP" id="MF_00379">
    <property type="entry name" value="GTPase_MnmE"/>
    <property type="match status" value="1"/>
</dbReference>
<dbReference type="PROSITE" id="PS51709">
    <property type="entry name" value="G_TRME"/>
    <property type="match status" value="1"/>
</dbReference>
<evidence type="ECO:0000256" key="1">
    <source>
        <dbReference type="ARBA" id="ARBA00011043"/>
    </source>
</evidence>
<keyword evidence="6" id="KW-0479">Metal-binding</keyword>
<evidence type="ECO:0000256" key="2">
    <source>
        <dbReference type="ARBA" id="ARBA00022694"/>
    </source>
</evidence>
<dbReference type="Pfam" id="PF01926">
    <property type="entry name" value="MMR_HSR1"/>
    <property type="match status" value="1"/>
</dbReference>
<evidence type="ECO:0000256" key="3">
    <source>
        <dbReference type="ARBA" id="ARBA00022741"/>
    </source>
</evidence>
<comment type="caution">
    <text evidence="6">Lacks conserved residue(s) required for the propagation of feature annotation.</text>
</comment>
<dbReference type="GO" id="GO:0046872">
    <property type="term" value="F:metal ion binding"/>
    <property type="evidence" value="ECO:0007669"/>
    <property type="project" value="UniProtKB-KW"/>
</dbReference>
<feature type="binding site" evidence="6">
    <location>
        <begin position="264"/>
        <end position="267"/>
    </location>
    <ligand>
        <name>GTP</name>
        <dbReference type="ChEBI" id="CHEBI:37565"/>
    </ligand>
</feature>
<feature type="binding site" evidence="6">
    <location>
        <position position="25"/>
    </location>
    <ligand>
        <name>(6S)-5-formyl-5,6,7,8-tetrahydrofolate</name>
        <dbReference type="ChEBI" id="CHEBI:57457"/>
    </ligand>
</feature>
<dbReference type="SUPFAM" id="SSF52540">
    <property type="entry name" value="P-loop containing nucleoside triphosphate hydrolases"/>
    <property type="match status" value="1"/>
</dbReference>
<dbReference type="CDD" id="cd14858">
    <property type="entry name" value="TrmE_N"/>
    <property type="match status" value="1"/>
</dbReference>
<evidence type="ECO:0000313" key="10">
    <source>
        <dbReference type="Proteomes" id="UP000179242"/>
    </source>
</evidence>
<feature type="binding site" evidence="6">
    <location>
        <position position="76"/>
    </location>
    <ligand>
        <name>(6S)-5-formyl-5,6,7,8-tetrahydrofolate</name>
        <dbReference type="ChEBI" id="CHEBI:57457"/>
    </ligand>
</feature>
<feature type="binding site" evidence="6">
    <location>
        <begin position="239"/>
        <end position="245"/>
    </location>
    <ligand>
        <name>GTP</name>
        <dbReference type="ChEBI" id="CHEBI:37565"/>
    </ligand>
</feature>
<dbReference type="InterPro" id="IPR005225">
    <property type="entry name" value="Small_GTP-bd"/>
</dbReference>
<keyword evidence="4 6" id="KW-0630">Potassium</keyword>
<dbReference type="Gene3D" id="3.30.1360.120">
    <property type="entry name" value="Probable tRNA modification gtpase trme, domain 1"/>
    <property type="match status" value="1"/>
</dbReference>
<dbReference type="GO" id="GO:0005829">
    <property type="term" value="C:cytosol"/>
    <property type="evidence" value="ECO:0007669"/>
    <property type="project" value="TreeGrafter"/>
</dbReference>
<evidence type="ECO:0000256" key="4">
    <source>
        <dbReference type="ARBA" id="ARBA00022958"/>
    </source>
</evidence>
<evidence type="ECO:0000259" key="8">
    <source>
        <dbReference type="PROSITE" id="PS51709"/>
    </source>
</evidence>
<reference evidence="9 10" key="1">
    <citation type="journal article" date="2016" name="Nat. Commun.">
        <title>Thousands of microbial genomes shed light on interconnected biogeochemical processes in an aquifer system.</title>
        <authorList>
            <person name="Anantharaman K."/>
            <person name="Brown C.T."/>
            <person name="Hug L.A."/>
            <person name="Sharon I."/>
            <person name="Castelle C.J."/>
            <person name="Probst A.J."/>
            <person name="Thomas B.C."/>
            <person name="Singh A."/>
            <person name="Wilkins M.J."/>
            <person name="Karaoz U."/>
            <person name="Brodie E.L."/>
            <person name="Williams K.H."/>
            <person name="Hubbard S.S."/>
            <person name="Banfield J.F."/>
        </authorList>
    </citation>
    <scope>NUCLEOTIDE SEQUENCE [LARGE SCALE GENOMIC DNA]</scope>
</reference>
<dbReference type="InterPro" id="IPR027417">
    <property type="entry name" value="P-loop_NTPase"/>
</dbReference>
<name>A0A1F4U549_UNCSA</name>
<dbReference type="Pfam" id="PF12631">
    <property type="entry name" value="MnmE_helical"/>
    <property type="match status" value="1"/>
</dbReference>
<dbReference type="CDD" id="cd04164">
    <property type="entry name" value="trmE"/>
    <property type="match status" value="1"/>
</dbReference>
<keyword evidence="5 6" id="KW-0342">GTP-binding</keyword>
<dbReference type="InterPro" id="IPR025867">
    <property type="entry name" value="MnmE_helical"/>
</dbReference>
<dbReference type="NCBIfam" id="TIGR00231">
    <property type="entry name" value="small_GTP"/>
    <property type="match status" value="1"/>
</dbReference>
<evidence type="ECO:0000256" key="5">
    <source>
        <dbReference type="ARBA" id="ARBA00023134"/>
    </source>
</evidence>
<comment type="caution">
    <text evidence="9">The sequence shown here is derived from an EMBL/GenBank/DDBJ whole genome shotgun (WGS) entry which is preliminary data.</text>
</comment>
<dbReference type="PANTHER" id="PTHR42714">
    <property type="entry name" value="TRNA MODIFICATION GTPASE GTPBP3"/>
    <property type="match status" value="1"/>
</dbReference>
<comment type="similarity">
    <text evidence="1 6 7">Belongs to the TRAFAC class TrmE-Era-EngA-EngB-Septin-like GTPase superfamily. TrmE GTPase family.</text>
</comment>
<feature type="binding site" evidence="6">
    <location>
        <position position="115"/>
    </location>
    <ligand>
        <name>(6S)-5-formyl-5,6,7,8-tetrahydrofolate</name>
        <dbReference type="ChEBI" id="CHEBI:57457"/>
    </ligand>
</feature>
<dbReference type="GO" id="GO:0002098">
    <property type="term" value="P:tRNA wobble uridine modification"/>
    <property type="evidence" value="ECO:0007669"/>
    <property type="project" value="TreeGrafter"/>
</dbReference>
<dbReference type="Gene3D" id="1.20.120.430">
    <property type="entry name" value="tRNA modification GTPase MnmE domain 2"/>
    <property type="match status" value="1"/>
</dbReference>
<dbReference type="Gene3D" id="3.40.50.300">
    <property type="entry name" value="P-loop containing nucleotide triphosphate hydrolases"/>
    <property type="match status" value="1"/>
</dbReference>
<keyword evidence="3 6" id="KW-0547">Nucleotide-binding</keyword>
<organism evidence="9 10">
    <name type="scientific">candidate division WOR-1 bacterium RIFOXYC2_FULL_46_14</name>
    <dbReference type="NCBI Taxonomy" id="1802587"/>
    <lineage>
        <taxon>Bacteria</taxon>
        <taxon>Bacillati</taxon>
        <taxon>Saganbacteria</taxon>
    </lineage>
</organism>
<dbReference type="InterPro" id="IPR018948">
    <property type="entry name" value="GTP-bd_TrmE_N"/>
</dbReference>
<sequence length="443" mass="47688">MKPYPQDTIAAIATPIGEGGIGIIRISGPDSLKILQKLLKITKRPTSHRVYYSKMFHVKHFWDKAPRSYTGEDVAEVHCHGGVGVLRAILSQIVGLGARLAERGEFTKRAFLNGKIDLAQAEAVLGLIKGKSGIFVEQSTRQLKGHLSEKINALYDRAIALIAAIEASIDFSDEIGSVSPRRLEKEILGILKIIDSYLATAEAGKILREGVRTAIIGAPNVGKSTLLNVLLGEERAIVTKHPGTTRDTLEEQLSIGDVVLKITDTAGIREAVCEIEKAGIERAKSEIDRADLILFVLDASSKISRQEKVLLGKLKGRAVIIVANKIDLGVRGLAGKEIGRVVKVSLINGKGVGGLKRVILKVVLGKGIANDADVILLTARHKECLLRAKESLSRGLQSIKIKQPVDLLTIDLRDAAAALGEVTGKAVTEQVLDKVFGEFCVGK</sequence>
<protein>
    <recommendedName>
        <fullName evidence="6">tRNA modification GTPase MnmE</fullName>
        <ecNumber evidence="6">3.6.-.-</ecNumber>
    </recommendedName>
</protein>
<evidence type="ECO:0000256" key="7">
    <source>
        <dbReference type="RuleBase" id="RU003313"/>
    </source>
</evidence>
<feature type="domain" description="TrmE-type G" evidence="8">
    <location>
        <begin position="210"/>
        <end position="364"/>
    </location>
</feature>
<dbReference type="EC" id="3.6.-.-" evidence="6"/>
<feature type="binding site" evidence="6">
    <location>
        <position position="224"/>
    </location>
    <ligand>
        <name>Mg(2+)</name>
        <dbReference type="ChEBI" id="CHEBI:18420"/>
    </ligand>
</feature>
<dbReference type="GO" id="GO:0003924">
    <property type="term" value="F:GTPase activity"/>
    <property type="evidence" value="ECO:0007669"/>
    <property type="project" value="UniProtKB-UniRule"/>
</dbReference>
<comment type="subcellular location">
    <subcellularLocation>
        <location evidence="6">Cytoplasm</location>
    </subcellularLocation>
</comment>
<dbReference type="GO" id="GO:0030488">
    <property type="term" value="P:tRNA methylation"/>
    <property type="evidence" value="ECO:0007669"/>
    <property type="project" value="TreeGrafter"/>
</dbReference>
<feature type="binding site" evidence="6">
    <location>
        <position position="443"/>
    </location>
    <ligand>
        <name>(6S)-5-formyl-5,6,7,8-tetrahydrofolate</name>
        <dbReference type="ChEBI" id="CHEBI:57457"/>
    </ligand>
</feature>
<dbReference type="AlphaFoldDB" id="A0A1F4U549"/>
<comment type="cofactor">
    <cofactor evidence="6">
        <name>K(+)</name>
        <dbReference type="ChEBI" id="CHEBI:29103"/>
    </cofactor>
    <text evidence="6">Binds 1 potassium ion per subunit.</text>
</comment>
<dbReference type="InterPro" id="IPR006073">
    <property type="entry name" value="GTP-bd"/>
</dbReference>
<dbReference type="InterPro" id="IPR031168">
    <property type="entry name" value="G_TrmE"/>
</dbReference>
<evidence type="ECO:0000256" key="6">
    <source>
        <dbReference type="HAMAP-Rule" id="MF_00379"/>
    </source>
</evidence>
<keyword evidence="2 6" id="KW-0819">tRNA processing</keyword>
<keyword evidence="6" id="KW-0963">Cytoplasm</keyword>
<comment type="function">
    <text evidence="6">Exhibits a very high intrinsic GTPase hydrolysis rate. Involved in the addition of a carboxymethylaminomethyl (cmnm) group at the wobble position (U34) of certain tRNAs, forming tRNA-cmnm(5)s(2)U34.</text>
</comment>
<dbReference type="PRINTS" id="PR00326">
    <property type="entry name" value="GTP1OBG"/>
</dbReference>
<dbReference type="NCBIfam" id="TIGR00450">
    <property type="entry name" value="mnmE_trmE_thdF"/>
    <property type="match status" value="1"/>
</dbReference>
<comment type="subunit">
    <text evidence="6">Homodimer. Heterotetramer of two MnmE and two MnmG subunits.</text>
</comment>
<accession>A0A1F4U549</accession>
<keyword evidence="6" id="KW-0460">Magnesium</keyword>
<dbReference type="Pfam" id="PF10396">
    <property type="entry name" value="TrmE_N"/>
    <property type="match status" value="1"/>
</dbReference>
<feature type="binding site" evidence="6">
    <location>
        <position position="245"/>
    </location>
    <ligand>
        <name>Mg(2+)</name>
        <dbReference type="ChEBI" id="CHEBI:18420"/>
    </ligand>
</feature>
<dbReference type="Proteomes" id="UP000179242">
    <property type="component" value="Unassembled WGS sequence"/>
</dbReference>
<dbReference type="GO" id="GO:0005525">
    <property type="term" value="F:GTP binding"/>
    <property type="evidence" value="ECO:0007669"/>
    <property type="project" value="UniProtKB-UniRule"/>
</dbReference>
<dbReference type="InterPro" id="IPR004520">
    <property type="entry name" value="GTPase_MnmE"/>
</dbReference>
<gene>
    <name evidence="6" type="primary">mnmE</name>
    <name evidence="6" type="synonym">trmE</name>
    <name evidence="9" type="ORF">A2438_05110</name>
</gene>
<keyword evidence="6" id="KW-0378">Hydrolase</keyword>
<evidence type="ECO:0000313" key="9">
    <source>
        <dbReference type="EMBL" id="OGC40031.1"/>
    </source>
</evidence>